<dbReference type="Proteomes" id="UP000499080">
    <property type="component" value="Unassembled WGS sequence"/>
</dbReference>
<reference evidence="2 3" key="1">
    <citation type="journal article" date="2019" name="Sci. Rep.">
        <title>Orb-weaving spider Araneus ventricosus genome elucidates the spidroin gene catalogue.</title>
        <authorList>
            <person name="Kono N."/>
            <person name="Nakamura H."/>
            <person name="Ohtoshi R."/>
            <person name="Moran D.A.P."/>
            <person name="Shinohara A."/>
            <person name="Yoshida Y."/>
            <person name="Fujiwara M."/>
            <person name="Mori M."/>
            <person name="Tomita M."/>
            <person name="Arakawa K."/>
        </authorList>
    </citation>
    <scope>NUCLEOTIDE SEQUENCE [LARGE SCALE GENOMIC DNA]</scope>
</reference>
<evidence type="ECO:0000256" key="1">
    <source>
        <dbReference type="SAM" id="MobiDB-lite"/>
    </source>
</evidence>
<evidence type="ECO:0000313" key="2">
    <source>
        <dbReference type="EMBL" id="GBM21161.1"/>
    </source>
</evidence>
<keyword evidence="3" id="KW-1185">Reference proteome</keyword>
<gene>
    <name evidence="2" type="ORF">AVEN_238891_1</name>
</gene>
<feature type="region of interest" description="Disordered" evidence="1">
    <location>
        <begin position="29"/>
        <end position="91"/>
    </location>
</feature>
<dbReference type="AlphaFoldDB" id="A0A4Y2DWN7"/>
<feature type="region of interest" description="Disordered" evidence="1">
    <location>
        <begin position="256"/>
        <end position="285"/>
    </location>
</feature>
<proteinExistence type="predicted"/>
<sequence>MLRIIADNKGHKESPKRLCVEQVASEREVKENVSVKQKEMEGNNCITEDEPMEEEAPLRARGLAALRKKHSVQDDPNKRKVSQDTQQVDKPPTYVFSTNSRELCSTRNHLARLTADINGWEDNLTRSALRATSSTKETAAKEVEDTLNCSFEPSDLPMLARKALFEQAALENKVQSEKQAFKPKISVARRAAMFENAPNNKLKFRTTHQKPANTSPVKPSVKVGSPVKPAAVLGPAKPSAVLRGIPARPSAALTWSTAKPSIASTGSPAKSSAFSRDSPAKLGANGGSTTIPTSIYIQLIFLLIPMFLFA</sequence>
<organism evidence="2 3">
    <name type="scientific">Araneus ventricosus</name>
    <name type="common">Orbweaver spider</name>
    <name type="synonym">Epeira ventricosa</name>
    <dbReference type="NCBI Taxonomy" id="182803"/>
    <lineage>
        <taxon>Eukaryota</taxon>
        <taxon>Metazoa</taxon>
        <taxon>Ecdysozoa</taxon>
        <taxon>Arthropoda</taxon>
        <taxon>Chelicerata</taxon>
        <taxon>Arachnida</taxon>
        <taxon>Araneae</taxon>
        <taxon>Araneomorphae</taxon>
        <taxon>Entelegynae</taxon>
        <taxon>Araneoidea</taxon>
        <taxon>Araneidae</taxon>
        <taxon>Araneus</taxon>
    </lineage>
</organism>
<name>A0A4Y2DWN7_ARAVE</name>
<accession>A0A4Y2DWN7</accession>
<protein>
    <submittedName>
        <fullName evidence="2">Uncharacterized protein</fullName>
    </submittedName>
</protein>
<feature type="compositionally biased region" description="Basic and acidic residues" evidence="1">
    <location>
        <begin position="29"/>
        <end position="41"/>
    </location>
</feature>
<evidence type="ECO:0000313" key="3">
    <source>
        <dbReference type="Proteomes" id="UP000499080"/>
    </source>
</evidence>
<dbReference type="EMBL" id="BGPR01090895">
    <property type="protein sequence ID" value="GBM21161.1"/>
    <property type="molecule type" value="Genomic_DNA"/>
</dbReference>
<feature type="compositionally biased region" description="Polar residues" evidence="1">
    <location>
        <begin position="256"/>
        <end position="275"/>
    </location>
</feature>
<feature type="compositionally biased region" description="Basic and acidic residues" evidence="1">
    <location>
        <begin position="71"/>
        <end position="82"/>
    </location>
</feature>
<comment type="caution">
    <text evidence="2">The sequence shown here is derived from an EMBL/GenBank/DDBJ whole genome shotgun (WGS) entry which is preliminary data.</text>
</comment>